<comment type="caution">
    <text evidence="1">The sequence shown here is derived from an EMBL/GenBank/DDBJ whole genome shotgun (WGS) entry which is preliminary data.</text>
</comment>
<protein>
    <submittedName>
        <fullName evidence="1">Uncharacterized protein</fullName>
    </submittedName>
</protein>
<name>A0A8J5MUA8_HOMAM</name>
<evidence type="ECO:0000313" key="1">
    <source>
        <dbReference type="EMBL" id="KAG7164348.1"/>
    </source>
</evidence>
<sequence length="91" mass="10458">MGPSKILRNIGCSGWMLGGTGSSRMSNMVWTNLSGLEKPRPQLTFLVLRDPSGNSMLTKLPVILFYTILVERRGYTCDNLRQRFFRRMKME</sequence>
<dbReference type="Proteomes" id="UP000747542">
    <property type="component" value="Unassembled WGS sequence"/>
</dbReference>
<dbReference type="EMBL" id="JAHLQT010025476">
    <property type="protein sequence ID" value="KAG7164348.1"/>
    <property type="molecule type" value="Genomic_DNA"/>
</dbReference>
<accession>A0A8J5MUA8</accession>
<proteinExistence type="predicted"/>
<dbReference type="AlphaFoldDB" id="A0A8J5MUA8"/>
<evidence type="ECO:0000313" key="2">
    <source>
        <dbReference type="Proteomes" id="UP000747542"/>
    </source>
</evidence>
<gene>
    <name evidence="1" type="ORF">Hamer_G003518</name>
</gene>
<organism evidence="1 2">
    <name type="scientific">Homarus americanus</name>
    <name type="common">American lobster</name>
    <dbReference type="NCBI Taxonomy" id="6706"/>
    <lineage>
        <taxon>Eukaryota</taxon>
        <taxon>Metazoa</taxon>
        <taxon>Ecdysozoa</taxon>
        <taxon>Arthropoda</taxon>
        <taxon>Crustacea</taxon>
        <taxon>Multicrustacea</taxon>
        <taxon>Malacostraca</taxon>
        <taxon>Eumalacostraca</taxon>
        <taxon>Eucarida</taxon>
        <taxon>Decapoda</taxon>
        <taxon>Pleocyemata</taxon>
        <taxon>Astacidea</taxon>
        <taxon>Nephropoidea</taxon>
        <taxon>Nephropidae</taxon>
        <taxon>Homarus</taxon>
    </lineage>
</organism>
<reference evidence="1" key="1">
    <citation type="journal article" date="2021" name="Sci. Adv.">
        <title>The American lobster genome reveals insights on longevity, neural, and immune adaptations.</title>
        <authorList>
            <person name="Polinski J.M."/>
            <person name="Zimin A.V."/>
            <person name="Clark K.F."/>
            <person name="Kohn A.B."/>
            <person name="Sadowski N."/>
            <person name="Timp W."/>
            <person name="Ptitsyn A."/>
            <person name="Khanna P."/>
            <person name="Romanova D.Y."/>
            <person name="Williams P."/>
            <person name="Greenwood S.J."/>
            <person name="Moroz L.L."/>
            <person name="Walt D.R."/>
            <person name="Bodnar A.G."/>
        </authorList>
    </citation>
    <scope>NUCLEOTIDE SEQUENCE</scope>
    <source>
        <strain evidence="1">GMGI-L3</strain>
    </source>
</reference>
<keyword evidence="2" id="KW-1185">Reference proteome</keyword>